<dbReference type="InterPro" id="IPR003848">
    <property type="entry name" value="DUF218"/>
</dbReference>
<evidence type="ECO:0000313" key="2">
    <source>
        <dbReference type="EMBL" id="SEA86126.1"/>
    </source>
</evidence>
<evidence type="ECO:0000259" key="1">
    <source>
        <dbReference type="Pfam" id="PF02698"/>
    </source>
</evidence>
<dbReference type="CDD" id="cd06259">
    <property type="entry name" value="YdcF-like"/>
    <property type="match status" value="1"/>
</dbReference>
<dbReference type="OrthoDB" id="1092058at2"/>
<keyword evidence="3" id="KW-1185">Reference proteome</keyword>
<dbReference type="AlphaFoldDB" id="A0A1H4EMH0"/>
<dbReference type="InterPro" id="IPR051599">
    <property type="entry name" value="Cell_Envelope_Assoc"/>
</dbReference>
<dbReference type="Pfam" id="PF02698">
    <property type="entry name" value="DUF218"/>
    <property type="match status" value="1"/>
</dbReference>
<proteinExistence type="predicted"/>
<evidence type="ECO:0000313" key="3">
    <source>
        <dbReference type="Proteomes" id="UP000199656"/>
    </source>
</evidence>
<dbReference type="Gene3D" id="3.40.50.620">
    <property type="entry name" value="HUPs"/>
    <property type="match status" value="1"/>
</dbReference>
<dbReference type="EMBL" id="FNRL01000019">
    <property type="protein sequence ID" value="SEA86126.1"/>
    <property type="molecule type" value="Genomic_DNA"/>
</dbReference>
<dbReference type="InterPro" id="IPR014729">
    <property type="entry name" value="Rossmann-like_a/b/a_fold"/>
</dbReference>
<reference evidence="3" key="1">
    <citation type="submission" date="2016-10" db="EMBL/GenBank/DDBJ databases">
        <authorList>
            <person name="Varghese N."/>
            <person name="Submissions S."/>
        </authorList>
    </citation>
    <scope>NUCLEOTIDE SEQUENCE [LARGE SCALE GENOMIC DNA]</scope>
    <source>
        <strain evidence="3">DSM 23920</strain>
    </source>
</reference>
<organism evidence="2 3">
    <name type="scientific">Chitinophaga terrae</name>
    <name type="common">ex Kim and Jung 2007</name>
    <dbReference type="NCBI Taxonomy" id="408074"/>
    <lineage>
        <taxon>Bacteria</taxon>
        <taxon>Pseudomonadati</taxon>
        <taxon>Bacteroidota</taxon>
        <taxon>Chitinophagia</taxon>
        <taxon>Chitinophagales</taxon>
        <taxon>Chitinophagaceae</taxon>
        <taxon>Chitinophaga</taxon>
    </lineage>
</organism>
<dbReference type="PANTHER" id="PTHR30336">
    <property type="entry name" value="INNER MEMBRANE PROTEIN, PROBABLE PERMEASE"/>
    <property type="match status" value="1"/>
</dbReference>
<gene>
    <name evidence="2" type="ORF">SAMN05660909_03829</name>
</gene>
<dbReference type="STRING" id="408074.SAMN05660909_03829"/>
<dbReference type="Proteomes" id="UP000199656">
    <property type="component" value="Unassembled WGS sequence"/>
</dbReference>
<name>A0A1H4EMH0_9BACT</name>
<feature type="domain" description="DUF218" evidence="1">
    <location>
        <begin position="244"/>
        <end position="358"/>
    </location>
</feature>
<accession>A0A1H4EMH0</accession>
<dbReference type="PANTHER" id="PTHR30336:SF20">
    <property type="entry name" value="DUF218 DOMAIN-CONTAINING PROTEIN"/>
    <property type="match status" value="1"/>
</dbReference>
<dbReference type="GO" id="GO:0005886">
    <property type="term" value="C:plasma membrane"/>
    <property type="evidence" value="ECO:0007669"/>
    <property type="project" value="TreeGrafter"/>
</dbReference>
<protein>
    <submittedName>
        <fullName evidence="2">DUF218 domain-containing protein</fullName>
    </submittedName>
</protein>
<sequence>MLYFVFKLSGMLRCFFFIGFLVISLSVHCQSTYPDPHYQFRSSGDKLQDRNFYFFTLLQTLPISRQLETDTGLARLGKAYEQVRLLTSEEIKQAGDALERVMQQYPSPAAQLIDEMRKSGLFQLYEKEEDKTFLRKSWENTADAINYIVNGYANNLGMRYPAIDSASAYVLSPAYKTTVQTLAGKIKKEKHKLFFQPAMKTALGLLRLAKRTEAISYEPLEQTLNKQTIATFPATDWDKYPYPVMLVLGASPSGTEAISDMAKSRCAIAAKLYEQKLAPYIIVSGGHVRPPGTRYAEGIEMKRYLTTELKVPANAILVDPYARHTTTNIRNAVRIMWRSGMPVDKRMMCVSDTWHLLYVNSPLFIQRCQTELGYTPMNKIKQEDTSYLTFLPDLTSLHADPHEPLDP</sequence>